<dbReference type="EMBL" id="JBHLWM010000001">
    <property type="protein sequence ID" value="MFC0240146.1"/>
    <property type="molecule type" value="Genomic_DNA"/>
</dbReference>
<proteinExistence type="predicted"/>
<name>A0ABV6EPJ5_9BRAD</name>
<evidence type="ECO:0000313" key="2">
    <source>
        <dbReference type="Proteomes" id="UP001589775"/>
    </source>
</evidence>
<dbReference type="RefSeq" id="WP_378385620.1">
    <property type="nucleotide sequence ID" value="NZ_JBHLWM010000001.1"/>
</dbReference>
<reference evidence="1 2" key="1">
    <citation type="submission" date="2024-09" db="EMBL/GenBank/DDBJ databases">
        <authorList>
            <person name="Sun Q."/>
            <person name="Mori K."/>
        </authorList>
    </citation>
    <scope>NUCLEOTIDE SEQUENCE [LARGE SCALE GENOMIC DNA]</scope>
    <source>
        <strain evidence="1 2">KCTC 23279</strain>
    </source>
</reference>
<dbReference type="Proteomes" id="UP001589775">
    <property type="component" value="Unassembled WGS sequence"/>
</dbReference>
<sequence length="172" mass="19033">MEMPLKHAMLLREELSVIRSQLRYLRLLRIAAKDNYNPLEPRDQNGKWTVGLAGRDVSTDISAARKIVSIDCAGAMTGISTIDETTTSLCKTLARTMETMDFIPEWTPRAYGTAVHVTFGTEVEWVVFAELVSSTSNIASSMVTMLVMGRPEVSGRMFCCEMISAISSRSTT</sequence>
<keyword evidence="2" id="KW-1185">Reference proteome</keyword>
<accession>A0ABV6EPJ5</accession>
<evidence type="ECO:0000313" key="1">
    <source>
        <dbReference type="EMBL" id="MFC0240146.1"/>
    </source>
</evidence>
<protein>
    <submittedName>
        <fullName evidence="1">Uncharacterized protein</fullName>
    </submittedName>
</protein>
<comment type="caution">
    <text evidence="1">The sequence shown here is derived from an EMBL/GenBank/DDBJ whole genome shotgun (WGS) entry which is preliminary data.</text>
</comment>
<gene>
    <name evidence="1" type="ORF">ACFFJ6_06685</name>
</gene>
<organism evidence="1 2">
    <name type="scientific">Rhodopseudomonas telluris</name>
    <dbReference type="NCBI Taxonomy" id="644215"/>
    <lineage>
        <taxon>Bacteria</taxon>
        <taxon>Pseudomonadati</taxon>
        <taxon>Pseudomonadota</taxon>
        <taxon>Alphaproteobacteria</taxon>
        <taxon>Hyphomicrobiales</taxon>
        <taxon>Nitrobacteraceae</taxon>
        <taxon>Rhodopseudomonas</taxon>
    </lineage>
</organism>